<dbReference type="Proteomes" id="UP000324222">
    <property type="component" value="Unassembled WGS sequence"/>
</dbReference>
<feature type="compositionally biased region" description="Gly residues" evidence="1">
    <location>
        <begin position="56"/>
        <end position="83"/>
    </location>
</feature>
<reference evidence="2 3" key="1">
    <citation type="submission" date="2019-05" db="EMBL/GenBank/DDBJ databases">
        <title>Another draft genome of Portunus trituberculatus and its Hox gene families provides insights of decapod evolution.</title>
        <authorList>
            <person name="Jeong J.-H."/>
            <person name="Song I."/>
            <person name="Kim S."/>
            <person name="Choi T."/>
            <person name="Kim D."/>
            <person name="Ryu S."/>
            <person name="Kim W."/>
        </authorList>
    </citation>
    <scope>NUCLEOTIDE SEQUENCE [LARGE SCALE GENOMIC DNA]</scope>
    <source>
        <tissue evidence="2">Muscle</tissue>
    </source>
</reference>
<name>A0A5B7HMY4_PORTR</name>
<feature type="region of interest" description="Disordered" evidence="1">
    <location>
        <begin position="21"/>
        <end position="86"/>
    </location>
</feature>
<evidence type="ECO:0000313" key="3">
    <source>
        <dbReference type="Proteomes" id="UP000324222"/>
    </source>
</evidence>
<dbReference type="AlphaFoldDB" id="A0A5B7HMY4"/>
<keyword evidence="3" id="KW-1185">Reference proteome</keyword>
<comment type="caution">
    <text evidence="2">The sequence shown here is derived from an EMBL/GenBank/DDBJ whole genome shotgun (WGS) entry which is preliminary data.</text>
</comment>
<sequence length="105" mass="11287">MRVTRSISPLPLRQVPLTLAPKVESERKRKRKKIKTKENQMREVCGSHQGTPLFLSGGGGGAGVDRGWTGEQGEGPGVGGGKTIRGEVASLRKDFSCGKFSEPPR</sequence>
<accession>A0A5B7HMY4</accession>
<evidence type="ECO:0000256" key="1">
    <source>
        <dbReference type="SAM" id="MobiDB-lite"/>
    </source>
</evidence>
<evidence type="ECO:0000313" key="2">
    <source>
        <dbReference type="EMBL" id="MPC74301.1"/>
    </source>
</evidence>
<organism evidence="2 3">
    <name type="scientific">Portunus trituberculatus</name>
    <name type="common">Swimming crab</name>
    <name type="synonym">Neptunus trituberculatus</name>
    <dbReference type="NCBI Taxonomy" id="210409"/>
    <lineage>
        <taxon>Eukaryota</taxon>
        <taxon>Metazoa</taxon>
        <taxon>Ecdysozoa</taxon>
        <taxon>Arthropoda</taxon>
        <taxon>Crustacea</taxon>
        <taxon>Multicrustacea</taxon>
        <taxon>Malacostraca</taxon>
        <taxon>Eumalacostraca</taxon>
        <taxon>Eucarida</taxon>
        <taxon>Decapoda</taxon>
        <taxon>Pleocyemata</taxon>
        <taxon>Brachyura</taxon>
        <taxon>Eubrachyura</taxon>
        <taxon>Portunoidea</taxon>
        <taxon>Portunidae</taxon>
        <taxon>Portuninae</taxon>
        <taxon>Portunus</taxon>
    </lineage>
</organism>
<gene>
    <name evidence="2" type="ORF">E2C01_068658</name>
</gene>
<dbReference type="EMBL" id="VSRR010038663">
    <property type="protein sequence ID" value="MPC74301.1"/>
    <property type="molecule type" value="Genomic_DNA"/>
</dbReference>
<proteinExistence type="predicted"/>
<protein>
    <submittedName>
        <fullName evidence="2">Uncharacterized protein</fullName>
    </submittedName>
</protein>